<name>A0ABP7QFV7_9SPHI</name>
<dbReference type="Proteomes" id="UP001500742">
    <property type="component" value="Unassembled WGS sequence"/>
</dbReference>
<evidence type="ECO:0000313" key="3">
    <source>
        <dbReference type="Proteomes" id="UP001500742"/>
    </source>
</evidence>
<feature type="compositionally biased region" description="Acidic residues" evidence="1">
    <location>
        <begin position="1"/>
        <end position="12"/>
    </location>
</feature>
<gene>
    <name evidence="2" type="ORF">GCM10022210_36560</name>
</gene>
<feature type="region of interest" description="Disordered" evidence="1">
    <location>
        <begin position="1"/>
        <end position="20"/>
    </location>
</feature>
<dbReference type="EMBL" id="BAAAZC010000026">
    <property type="protein sequence ID" value="GAA3981868.1"/>
    <property type="molecule type" value="Genomic_DNA"/>
</dbReference>
<accession>A0ABP7QFV7</accession>
<evidence type="ECO:0000256" key="1">
    <source>
        <dbReference type="SAM" id="MobiDB-lite"/>
    </source>
</evidence>
<dbReference type="RefSeq" id="WP_259093693.1">
    <property type="nucleotide sequence ID" value="NZ_BAAAZC010000026.1"/>
</dbReference>
<keyword evidence="3" id="KW-1185">Reference proteome</keyword>
<proteinExistence type="predicted"/>
<reference evidence="3" key="1">
    <citation type="journal article" date="2019" name="Int. J. Syst. Evol. Microbiol.">
        <title>The Global Catalogue of Microorganisms (GCM) 10K type strain sequencing project: providing services to taxonomists for standard genome sequencing and annotation.</title>
        <authorList>
            <consortium name="The Broad Institute Genomics Platform"/>
            <consortium name="The Broad Institute Genome Sequencing Center for Infectious Disease"/>
            <person name="Wu L."/>
            <person name="Ma J."/>
        </authorList>
    </citation>
    <scope>NUCLEOTIDE SEQUENCE [LARGE SCALE GENOMIC DNA]</scope>
    <source>
        <strain evidence="3">JCM 16601</strain>
    </source>
</reference>
<evidence type="ECO:0000313" key="2">
    <source>
        <dbReference type="EMBL" id="GAA3981868.1"/>
    </source>
</evidence>
<protein>
    <submittedName>
        <fullName evidence="2">Uncharacterized protein</fullName>
    </submittedName>
</protein>
<organism evidence="2 3">
    <name type="scientific">Mucilaginibacter dorajii</name>
    <dbReference type="NCBI Taxonomy" id="692994"/>
    <lineage>
        <taxon>Bacteria</taxon>
        <taxon>Pseudomonadati</taxon>
        <taxon>Bacteroidota</taxon>
        <taxon>Sphingobacteriia</taxon>
        <taxon>Sphingobacteriales</taxon>
        <taxon>Sphingobacteriaceae</taxon>
        <taxon>Mucilaginibacter</taxon>
    </lineage>
</organism>
<sequence length="133" mass="15327">MQPEDLLNEGNDDQQKAAAKDSPLLSLERELKFFKDSIQEVAIEIMVEGLSSYPIFVAHQHEVKLGEVILDRHDLNSEWSIHASTLEEFTERGVIKPELKDRFIKSYKNPNEFMCVFVVVPEGANFVYVPYKK</sequence>
<comment type="caution">
    <text evidence="2">The sequence shown here is derived from an EMBL/GenBank/DDBJ whole genome shotgun (WGS) entry which is preliminary data.</text>
</comment>